<evidence type="ECO:0000313" key="2">
    <source>
        <dbReference type="Proteomes" id="UP000076512"/>
    </source>
</evidence>
<evidence type="ECO:0000313" key="1">
    <source>
        <dbReference type="EMBL" id="KZM69839.1"/>
    </source>
</evidence>
<proteinExistence type="predicted"/>
<gene>
    <name evidence="1" type="ORF">AWN90_04305</name>
</gene>
<organism evidence="1 2">
    <name type="scientific">Nocardia terpenica</name>
    <dbReference type="NCBI Taxonomy" id="455432"/>
    <lineage>
        <taxon>Bacteria</taxon>
        <taxon>Bacillati</taxon>
        <taxon>Actinomycetota</taxon>
        <taxon>Actinomycetes</taxon>
        <taxon>Mycobacteriales</taxon>
        <taxon>Nocardiaceae</taxon>
        <taxon>Nocardia</taxon>
    </lineage>
</organism>
<protein>
    <recommendedName>
        <fullName evidence="3">XRE family transcriptional regulator</fullName>
    </recommendedName>
</protein>
<accession>A0A164IXR5</accession>
<name>A0A164IXR5_9NOCA</name>
<dbReference type="EMBL" id="LWGR01000016">
    <property type="protein sequence ID" value="KZM69839.1"/>
    <property type="molecule type" value="Genomic_DNA"/>
</dbReference>
<evidence type="ECO:0008006" key="3">
    <source>
        <dbReference type="Google" id="ProtNLM"/>
    </source>
</evidence>
<keyword evidence="2" id="KW-1185">Reference proteome</keyword>
<dbReference type="Proteomes" id="UP000076512">
    <property type="component" value="Unassembled WGS sequence"/>
</dbReference>
<dbReference type="STRING" id="455432.AWN90_04305"/>
<dbReference type="AlphaFoldDB" id="A0A164IXR5"/>
<sequence length="379" mass="42247">MANLVGRSEEWLRLVESGRQSLDSIRIIASLAEVLGIENIAELIEWSTGRHAINRDSGQDHILELFKHAIVDPLDINAAASSPNVSIEELRHGLVRCEEIWHSSGERYSLVAQLLPSIVRDSGRLFWTTMDPAVGEIAIRANHMTRRFLNRMNWHNLAAMVADRSMCISRCLKTSLWTTASAWHVGNAMLRLALPIEAHDIATAAINTLDETVDDTRKQLILRGALLLLAAEAAAMTHNVREADELITLATHLSRELDDEQMVGDIAFGPMAVGLARIEIALLRAEFSEIPRIAAQVEVPEGYSVGDLAHFHIALAYAFAHRNEDVAAAYSLSRAADLCPEEIRYDKYACETMEQLIHRENRLVRRDITKLLARITAST</sequence>
<reference evidence="1 2" key="1">
    <citation type="submission" date="2016-04" db="EMBL/GenBank/DDBJ databases">
        <authorList>
            <person name="Evans L.H."/>
            <person name="Alamgir A."/>
            <person name="Owens N."/>
            <person name="Weber N.D."/>
            <person name="Virtaneva K."/>
            <person name="Barbian K."/>
            <person name="Babar A."/>
            <person name="Rosenke K."/>
        </authorList>
    </citation>
    <scope>NUCLEOTIDE SEQUENCE [LARGE SCALE GENOMIC DNA]</scope>
    <source>
        <strain evidence="1 2">IFM 0406</strain>
    </source>
</reference>
<comment type="caution">
    <text evidence="1">The sequence shown here is derived from an EMBL/GenBank/DDBJ whole genome shotgun (WGS) entry which is preliminary data.</text>
</comment>